<evidence type="ECO:0000313" key="2">
    <source>
        <dbReference type="EMBL" id="SDD47761.1"/>
    </source>
</evidence>
<dbReference type="EMBL" id="FNAL01000002">
    <property type="protein sequence ID" value="SDD47761.1"/>
    <property type="molecule type" value="Genomic_DNA"/>
</dbReference>
<dbReference type="Proteomes" id="UP001156645">
    <property type="component" value="Unassembled WGS sequence"/>
</dbReference>
<name>A0A1G6V2Q0_9GAMM</name>
<gene>
    <name evidence="1" type="ORF">GCM10007915_04960</name>
    <name evidence="2" type="ORF">SAMN05660405_00423</name>
</gene>
<dbReference type="Proteomes" id="UP000198501">
    <property type="component" value="Unassembled WGS sequence"/>
</dbReference>
<reference evidence="1" key="4">
    <citation type="submission" date="2023-01" db="EMBL/GenBank/DDBJ databases">
        <title>Draft genome sequence of Psychrobacter pacificensis strain NBRC 103191.</title>
        <authorList>
            <person name="Sun Q."/>
            <person name="Mori K."/>
        </authorList>
    </citation>
    <scope>NUCLEOTIDE SEQUENCE</scope>
    <source>
        <strain evidence="1">NBRC 103191</strain>
    </source>
</reference>
<reference evidence="2 3" key="2">
    <citation type="submission" date="2016-10" db="EMBL/GenBank/DDBJ databases">
        <authorList>
            <person name="de Groot N.N."/>
        </authorList>
    </citation>
    <scope>NUCLEOTIDE SEQUENCE [LARGE SCALE GENOMIC DNA]</scope>
    <source>
        <strain evidence="2 3">DSM 23406</strain>
    </source>
</reference>
<evidence type="ECO:0000313" key="4">
    <source>
        <dbReference type="Proteomes" id="UP001156645"/>
    </source>
</evidence>
<proteinExistence type="predicted"/>
<dbReference type="EMBL" id="BSOK01000009">
    <property type="protein sequence ID" value="GLR28258.1"/>
    <property type="molecule type" value="Genomic_DNA"/>
</dbReference>
<evidence type="ECO:0000313" key="1">
    <source>
        <dbReference type="EMBL" id="GLR28258.1"/>
    </source>
</evidence>
<reference evidence="4" key="3">
    <citation type="journal article" date="2019" name="Int. J. Syst. Evol. Microbiol.">
        <title>The Global Catalogue of Microorganisms (GCM) 10K type strain sequencing project: providing services to taxonomists for standard genome sequencing and annotation.</title>
        <authorList>
            <consortium name="The Broad Institute Genomics Platform"/>
            <consortium name="The Broad Institute Genome Sequencing Center for Infectious Disease"/>
            <person name="Wu L."/>
            <person name="Ma J."/>
        </authorList>
    </citation>
    <scope>NUCLEOTIDE SEQUENCE [LARGE SCALE GENOMIC DNA]</scope>
    <source>
        <strain evidence="4">NBRC 103191</strain>
    </source>
</reference>
<accession>A0A1G6V2Q0</accession>
<evidence type="ECO:0000313" key="3">
    <source>
        <dbReference type="Proteomes" id="UP000198501"/>
    </source>
</evidence>
<organism evidence="2 3">
    <name type="scientific">Psychrobacter pacificensis</name>
    <dbReference type="NCBI Taxonomy" id="112002"/>
    <lineage>
        <taxon>Bacteria</taxon>
        <taxon>Pseudomonadati</taxon>
        <taxon>Pseudomonadota</taxon>
        <taxon>Gammaproteobacteria</taxon>
        <taxon>Moraxellales</taxon>
        <taxon>Moraxellaceae</taxon>
        <taxon>Psychrobacter</taxon>
    </lineage>
</organism>
<sequence>MFNIMNHIANQSQYTRRYHPRHLLAQYAINQIATLELRSQDIVSAMGYPIKHTIPACDRLRHVLSHRYLGLDSSYMDKYFTADEFLAKLFVVLEIPYQPFAEDIAQIKNDLTNHSNTLPRYSLRAEVDFTFTSVDNWVSRGNAARLAHIRLPDGFAKLDDAQRKSVIQDSICEHYQQYEGSLPYDGVIKGYRLTIEQNNHVVDHADYGLPKSSSI</sequence>
<reference evidence="1" key="1">
    <citation type="journal article" date="2014" name="Int. J. Syst. Evol. Microbiol.">
        <title>Complete genome of a new Firmicutes species belonging to the dominant human colonic microbiota ('Ruminococcus bicirculans') reveals two chromosomes and a selective capacity to utilize plant glucans.</title>
        <authorList>
            <consortium name="NISC Comparative Sequencing Program"/>
            <person name="Wegmann U."/>
            <person name="Louis P."/>
            <person name="Goesmann A."/>
            <person name="Henrissat B."/>
            <person name="Duncan S.H."/>
            <person name="Flint H.J."/>
        </authorList>
    </citation>
    <scope>NUCLEOTIDE SEQUENCE</scope>
    <source>
        <strain evidence="1">NBRC 103191</strain>
    </source>
</reference>
<dbReference type="AlphaFoldDB" id="A0A1G6V2Q0"/>
<protein>
    <submittedName>
        <fullName evidence="2">Uncharacterized protein</fullName>
    </submittedName>
</protein>
<keyword evidence="4" id="KW-1185">Reference proteome</keyword>